<keyword evidence="3" id="KW-1185">Reference proteome</keyword>
<keyword evidence="1" id="KW-0732">Signal</keyword>
<reference evidence="2 3" key="1">
    <citation type="submission" date="2014-04" db="EMBL/GenBank/DDBJ databases">
        <title>Whole genome of Muricauda olearia.</title>
        <authorList>
            <person name="Zhang X.-H."/>
            <person name="Tang K."/>
        </authorList>
    </citation>
    <scope>NUCLEOTIDE SEQUENCE [LARGE SCALE GENOMIC DNA]</scope>
    <source>
        <strain evidence="2 3">Th120</strain>
    </source>
</reference>
<evidence type="ECO:0000313" key="3">
    <source>
        <dbReference type="Proteomes" id="UP000290261"/>
    </source>
</evidence>
<sequence>MKKFALVVFTALLSVSLQAQIQTPQPSPSSKLEQVVGLSNVVVEYSRPSMRGRTIFGDLVPYDALWRTGANKNTTVTFSDDVVVEGKEIKAGTYAIFTRPSEAVWEVIFYSDSENWGTPKEWDASKVAATVKVEVYPMPVPIETFTMTIDDLHNNGGSLGIMWEKVYVGVKFVVPTVAKATESIEAAMASPANLTANDYFSAASYYFSEGVNMGKTKEWIDKAVAMNGGSAYWMTRLQSLIYAKLGDKKGAIEAAKKSLVAAQAEGNQDYVKMNKDSLKEWETE</sequence>
<evidence type="ECO:0008006" key="4">
    <source>
        <dbReference type="Google" id="ProtNLM"/>
    </source>
</evidence>
<name>A0A444VKT3_9FLAO</name>
<evidence type="ECO:0000313" key="2">
    <source>
        <dbReference type="EMBL" id="RYC51369.1"/>
    </source>
</evidence>
<dbReference type="InterPro" id="IPR021314">
    <property type="entry name" value="DUF2911"/>
</dbReference>
<evidence type="ECO:0000256" key="1">
    <source>
        <dbReference type="SAM" id="SignalP"/>
    </source>
</evidence>
<dbReference type="EMBL" id="JJMP01000006">
    <property type="protein sequence ID" value="RYC51369.1"/>
    <property type="molecule type" value="Genomic_DNA"/>
</dbReference>
<dbReference type="AlphaFoldDB" id="A0A444VKT3"/>
<feature type="signal peptide" evidence="1">
    <location>
        <begin position="1"/>
        <end position="19"/>
    </location>
</feature>
<organism evidence="2 3">
    <name type="scientific">Flagellimonas olearia</name>
    <dbReference type="NCBI Taxonomy" id="552546"/>
    <lineage>
        <taxon>Bacteria</taxon>
        <taxon>Pseudomonadati</taxon>
        <taxon>Bacteroidota</taxon>
        <taxon>Flavobacteriia</taxon>
        <taxon>Flavobacteriales</taxon>
        <taxon>Flavobacteriaceae</taxon>
        <taxon>Flagellimonas</taxon>
    </lineage>
</organism>
<comment type="caution">
    <text evidence="2">The sequence shown here is derived from an EMBL/GenBank/DDBJ whole genome shotgun (WGS) entry which is preliminary data.</text>
</comment>
<dbReference type="RefSeq" id="WP_129654415.1">
    <property type="nucleotide sequence ID" value="NZ_ML142910.1"/>
</dbReference>
<proteinExistence type="predicted"/>
<feature type="chain" id="PRO_5019487618" description="DUF2911 domain-containing protein" evidence="1">
    <location>
        <begin position="20"/>
        <end position="284"/>
    </location>
</feature>
<gene>
    <name evidence="2" type="ORF">DN53_14320</name>
</gene>
<dbReference type="Pfam" id="PF11138">
    <property type="entry name" value="DUF2911"/>
    <property type="match status" value="1"/>
</dbReference>
<dbReference type="Proteomes" id="UP000290261">
    <property type="component" value="Unassembled WGS sequence"/>
</dbReference>
<accession>A0A444VKT3</accession>
<protein>
    <recommendedName>
        <fullName evidence="4">DUF2911 domain-containing protein</fullName>
    </recommendedName>
</protein>